<dbReference type="PANTHER" id="PTHR38813:SF1">
    <property type="entry name" value="TOXIN RELE1-RELATED"/>
    <property type="match status" value="1"/>
</dbReference>
<keyword evidence="2" id="KW-1185">Reference proteome</keyword>
<dbReference type="Gene3D" id="3.30.2310.20">
    <property type="entry name" value="RelE-like"/>
    <property type="match status" value="1"/>
</dbReference>
<organism evidence="1 2">
    <name type="scientific">Candidatus Electronema aureum</name>
    <dbReference type="NCBI Taxonomy" id="2005002"/>
    <lineage>
        <taxon>Bacteria</taxon>
        <taxon>Pseudomonadati</taxon>
        <taxon>Thermodesulfobacteriota</taxon>
        <taxon>Desulfobulbia</taxon>
        <taxon>Desulfobulbales</taxon>
        <taxon>Desulfobulbaceae</taxon>
        <taxon>Candidatus Electronema</taxon>
    </lineage>
</organism>
<dbReference type="PANTHER" id="PTHR38813">
    <property type="match status" value="1"/>
</dbReference>
<reference evidence="1" key="1">
    <citation type="submission" date="2017-07" db="EMBL/GenBank/DDBJ databases">
        <title>The cable genome - Insights into the physiology and evolution of filamentous bacteria capable of sulfide oxidation via long distance electron transfer.</title>
        <authorList>
            <person name="Thorup C."/>
            <person name="Bjerg J.T."/>
            <person name="Schreiber L."/>
            <person name="Nielsen L.P."/>
            <person name="Kjeldsen K.U."/>
            <person name="Boesen T."/>
            <person name="Boggild A."/>
            <person name="Meysman F."/>
            <person name="Geelhoed J."/>
            <person name="Schramm A."/>
        </authorList>
    </citation>
    <scope>NUCLEOTIDE SEQUENCE [LARGE SCALE GENOMIC DNA]</scope>
    <source>
        <strain evidence="1">GS</strain>
    </source>
</reference>
<evidence type="ECO:0008006" key="3">
    <source>
        <dbReference type="Google" id="ProtNLM"/>
    </source>
</evidence>
<sequence>MNVRFEAKFAKDLKQVSNGRLLKAVKELLLACKEAESLTEISQVKKLKGYDTFYRVRIGDYSASVFRSS</sequence>
<comment type="caution">
    <text evidence="1">The sequence shown here is derived from an EMBL/GenBank/DDBJ whole genome shotgun (WGS) entry which is preliminary data.</text>
</comment>
<gene>
    <name evidence="1" type="ORF">CDV28_15712</name>
</gene>
<evidence type="ECO:0000313" key="1">
    <source>
        <dbReference type="EMBL" id="TAA73827.1"/>
    </source>
</evidence>
<evidence type="ECO:0000313" key="2">
    <source>
        <dbReference type="Proteomes" id="UP000316238"/>
    </source>
</evidence>
<dbReference type="InterPro" id="IPR035093">
    <property type="entry name" value="RelE/ParE_toxin_dom_sf"/>
</dbReference>
<dbReference type="AlphaFoldDB" id="A0A521FYI1"/>
<accession>A0A521FYI1</accession>
<dbReference type="EMBL" id="NQJD01000057">
    <property type="protein sequence ID" value="TAA73827.1"/>
    <property type="molecule type" value="Genomic_DNA"/>
</dbReference>
<dbReference type="InterPro" id="IPR052747">
    <property type="entry name" value="TA_system_RelE_toxin"/>
</dbReference>
<name>A0A521FYI1_9BACT</name>
<dbReference type="SUPFAM" id="SSF143011">
    <property type="entry name" value="RelE-like"/>
    <property type="match status" value="1"/>
</dbReference>
<protein>
    <recommendedName>
        <fullName evidence="3">mRNA interferase RelE/StbE</fullName>
    </recommendedName>
</protein>
<proteinExistence type="predicted"/>
<dbReference type="Proteomes" id="UP000316238">
    <property type="component" value="Unassembled WGS sequence"/>
</dbReference>